<keyword evidence="5" id="KW-1185">Reference proteome</keyword>
<dbReference type="CDD" id="cd14852">
    <property type="entry name" value="LD-carboxypeptidase"/>
    <property type="match status" value="1"/>
</dbReference>
<dbReference type="GO" id="GO:0006508">
    <property type="term" value="P:proteolysis"/>
    <property type="evidence" value="ECO:0007669"/>
    <property type="project" value="InterPro"/>
</dbReference>
<dbReference type="OrthoDB" id="9792074at2"/>
<dbReference type="InterPro" id="IPR052179">
    <property type="entry name" value="DD-CPase-like"/>
</dbReference>
<name>A0A6H0WPQ4_9BACI</name>
<organism evidence="4 5">
    <name type="scientific">Bacillus tequilensis</name>
    <dbReference type="NCBI Taxonomy" id="227866"/>
    <lineage>
        <taxon>Bacteria</taxon>
        <taxon>Bacillati</taxon>
        <taxon>Bacillota</taxon>
        <taxon>Bacilli</taxon>
        <taxon>Bacillales</taxon>
        <taxon>Bacillaceae</taxon>
        <taxon>Bacillus</taxon>
    </lineage>
</organism>
<dbReference type="PANTHER" id="PTHR34385:SF1">
    <property type="entry name" value="PEPTIDOGLYCAN L-ALANYL-D-GLUTAMATE ENDOPEPTIDASE CWLK"/>
    <property type="match status" value="1"/>
</dbReference>
<keyword evidence="4" id="KW-0645">Protease</keyword>
<dbReference type="KEGG" id="bteq:G4P54_11250"/>
<dbReference type="GO" id="GO:0004180">
    <property type="term" value="F:carboxypeptidase activity"/>
    <property type="evidence" value="ECO:0007669"/>
    <property type="project" value="UniProtKB-KW"/>
</dbReference>
<keyword evidence="2" id="KW-0732">Signal</keyword>
<dbReference type="InterPro" id="IPR003709">
    <property type="entry name" value="VanY-like_core_dom"/>
</dbReference>
<dbReference type="PANTHER" id="PTHR34385">
    <property type="entry name" value="D-ALANYL-D-ALANINE CARBOXYPEPTIDASE"/>
    <property type="match status" value="1"/>
</dbReference>
<feature type="domain" description="D-alanyl-D-alanine carboxypeptidase-like core" evidence="3">
    <location>
        <begin position="121"/>
        <end position="250"/>
    </location>
</feature>
<evidence type="ECO:0000256" key="2">
    <source>
        <dbReference type="SAM" id="SignalP"/>
    </source>
</evidence>
<dbReference type="InterPro" id="IPR058193">
    <property type="entry name" value="VanY/YodJ_core_dom"/>
</dbReference>
<evidence type="ECO:0000313" key="4">
    <source>
        <dbReference type="EMBL" id="QIW82208.1"/>
    </source>
</evidence>
<evidence type="ECO:0000313" key="5">
    <source>
        <dbReference type="Proteomes" id="UP000501914"/>
    </source>
</evidence>
<dbReference type="PROSITE" id="PS51257">
    <property type="entry name" value="PROKAR_LIPOPROTEIN"/>
    <property type="match status" value="1"/>
</dbReference>
<protein>
    <submittedName>
        <fullName evidence="4">LD-carboxypeptidase LdcB</fullName>
    </submittedName>
</protein>
<dbReference type="RefSeq" id="WP_024715353.1">
    <property type="nucleotide sequence ID" value="NZ_CP048852.1"/>
</dbReference>
<keyword evidence="4" id="KW-0378">Hydrolase</keyword>
<sequence length="273" mass="30819">MKKSGKWFSLAAALSVTAIVGAGCSMSNGDAQKDTKTTAETKQSEQKTTDAKNTNTQNSEFSLESKYFNDIKKVDGLETIQNPENILALVNKQYALPGNYEPSDLVIPDVEFSFEEKIQKRYIRKEAADALKTMFDAAKKEGYELAAVSGYRAYDRQKVIFDNEVSLKGEKKAKEAVAYPGESEHQTGLAMDISSRSNGFELNEAFGSTADGKWVQDNAYQYGFIIRYPKNKEDITKYEYEPWHLRYVGKKAAKVIHDNDLTLEEYFEKVKKI</sequence>
<dbReference type="Gene3D" id="3.30.1380.10">
    <property type="match status" value="1"/>
</dbReference>
<dbReference type="SUPFAM" id="SSF55166">
    <property type="entry name" value="Hedgehog/DD-peptidase"/>
    <property type="match status" value="1"/>
</dbReference>
<dbReference type="EMBL" id="CP048852">
    <property type="protein sequence ID" value="QIW82208.1"/>
    <property type="molecule type" value="Genomic_DNA"/>
</dbReference>
<feature type="region of interest" description="Disordered" evidence="1">
    <location>
        <begin position="27"/>
        <end position="57"/>
    </location>
</feature>
<dbReference type="Pfam" id="PF02557">
    <property type="entry name" value="VanY"/>
    <property type="match status" value="1"/>
</dbReference>
<evidence type="ECO:0000256" key="1">
    <source>
        <dbReference type="SAM" id="MobiDB-lite"/>
    </source>
</evidence>
<accession>A0A6H0WPQ4</accession>
<proteinExistence type="predicted"/>
<feature type="chain" id="PRO_5038797025" evidence="2">
    <location>
        <begin position="23"/>
        <end position="273"/>
    </location>
</feature>
<evidence type="ECO:0000259" key="3">
    <source>
        <dbReference type="Pfam" id="PF02557"/>
    </source>
</evidence>
<dbReference type="Proteomes" id="UP000501914">
    <property type="component" value="Chromosome"/>
</dbReference>
<reference evidence="4 5" key="1">
    <citation type="submission" date="2020-02" db="EMBL/GenBank/DDBJ databases">
        <title>Genome sequencing, annotation and comparative genomic analysis of Bacillus tequilensis EA-CB0015, an effective biological control agent against Pseudocercospora fijiensis in banana plants.</title>
        <authorList>
            <person name="Cuellar-Gaviria T.Z."/>
            <person name="Ju K.-S."/>
            <person name="Villegas-Escobar V."/>
        </authorList>
    </citation>
    <scope>NUCLEOTIDE SEQUENCE [LARGE SCALE GENOMIC DNA]</scope>
    <source>
        <strain evidence="4 5">EA-CB0015</strain>
    </source>
</reference>
<feature type="compositionally biased region" description="Basic and acidic residues" evidence="1">
    <location>
        <begin position="31"/>
        <end position="50"/>
    </location>
</feature>
<dbReference type="InterPro" id="IPR009045">
    <property type="entry name" value="Zn_M74/Hedgehog-like"/>
</dbReference>
<keyword evidence="4" id="KW-0121">Carboxypeptidase</keyword>
<gene>
    <name evidence="4" type="primary">ldcB</name>
    <name evidence="4" type="ORF">G4P54_11250</name>
</gene>
<feature type="signal peptide" evidence="2">
    <location>
        <begin position="1"/>
        <end position="22"/>
    </location>
</feature>
<dbReference type="AlphaFoldDB" id="A0A6H0WPQ4"/>